<comment type="caution">
    <text evidence="2">The sequence shown here is derived from an EMBL/GenBank/DDBJ whole genome shotgun (WGS) entry which is preliminary data.</text>
</comment>
<sequence>MLQLAKRARRFAATFWRGLPIDGCGLLCGGGPTEMARVHRRVAGTTWRRLPWWIRPVATITARAAWLVACPIRAWTVVRREPADAAGTLVDLTLVGWTRGKDPATTLLHRKAAGDHRRLADSCLDDRQSVRIWSVLADPSDRAVANDKAATAQRLGALGIATPRTLAIIAAGSTPDLRHAPWASGDPLFVKPRDGMGGFGTLLIRPAGAGQFSVDGAPAQPGATVSRRLAGAARRWDLLVQPFLPPHDEHADLSPHAPLGLRVNVVRGADGAARVFSTNLRVQPPGRFALTAQRGALMVPFEPAGDRLLDGMLFVPGFSRGGTVPWNGAALRGRRIGDVTEAWEMALTAAAAFPGLPVIGFDLLLTRAGPVMLEANWGLAWSGMHLMHFQTGLESALPHAICAWLDRVERSSITPRTAPA</sequence>
<gene>
    <name evidence="2" type="ORF">HND93_01460</name>
</gene>
<evidence type="ECO:0000259" key="1">
    <source>
        <dbReference type="Pfam" id="PF14397"/>
    </source>
</evidence>
<evidence type="ECO:0000313" key="2">
    <source>
        <dbReference type="EMBL" id="NYZ18363.1"/>
    </source>
</evidence>
<reference evidence="2 3" key="1">
    <citation type="submission" date="2020-05" db="EMBL/GenBank/DDBJ databases">
        <title>Azospirillum oleiclasticum sp. nov, a nitrogen-fixing and heavy crude oil-emulsifying bacterium isolated from the crude oil of Yumen Oilfield.</title>
        <authorList>
            <person name="Wu D."/>
            <person name="Cai M."/>
            <person name="Zhang X."/>
        </authorList>
    </citation>
    <scope>NUCLEOTIDE SEQUENCE [LARGE SCALE GENOMIC DNA]</scope>
    <source>
        <strain evidence="2 3">ROY-1-1-2</strain>
    </source>
</reference>
<dbReference type="SUPFAM" id="SSF56059">
    <property type="entry name" value="Glutathione synthetase ATP-binding domain-like"/>
    <property type="match status" value="1"/>
</dbReference>
<protein>
    <recommendedName>
        <fullName evidence="1">Alpha-L-glutamate ligase-related protein ATP-grasp domain-containing protein</fullName>
    </recommendedName>
</protein>
<organism evidence="2 3">
    <name type="scientific">Azospirillum oleiclasticum</name>
    <dbReference type="NCBI Taxonomy" id="2735135"/>
    <lineage>
        <taxon>Bacteria</taxon>
        <taxon>Pseudomonadati</taxon>
        <taxon>Pseudomonadota</taxon>
        <taxon>Alphaproteobacteria</taxon>
        <taxon>Rhodospirillales</taxon>
        <taxon>Azospirillaceae</taxon>
        <taxon>Azospirillum</taxon>
    </lineage>
</organism>
<dbReference type="Pfam" id="PF14397">
    <property type="entry name" value="ATPgrasp_ST"/>
    <property type="match status" value="1"/>
</dbReference>
<dbReference type="InterPro" id="IPR039523">
    <property type="entry name" value="RimK-rel_E_lig_ATP-grasp"/>
</dbReference>
<accession>A0ABX2T5E7</accession>
<name>A0ABX2T5E7_9PROT</name>
<dbReference type="EMBL" id="JABFDB010000001">
    <property type="protein sequence ID" value="NYZ18363.1"/>
    <property type="molecule type" value="Genomic_DNA"/>
</dbReference>
<keyword evidence="3" id="KW-1185">Reference proteome</keyword>
<dbReference type="RefSeq" id="WP_180280113.1">
    <property type="nucleotide sequence ID" value="NZ_JABFDB010000001.1"/>
</dbReference>
<evidence type="ECO:0000313" key="3">
    <source>
        <dbReference type="Proteomes" id="UP000584642"/>
    </source>
</evidence>
<proteinExistence type="predicted"/>
<dbReference type="Proteomes" id="UP000584642">
    <property type="component" value="Unassembled WGS sequence"/>
</dbReference>
<feature type="domain" description="Alpha-L-glutamate ligase-related protein ATP-grasp" evidence="1">
    <location>
        <begin position="142"/>
        <end position="378"/>
    </location>
</feature>